<feature type="region of interest" description="Disordered" evidence="1">
    <location>
        <begin position="248"/>
        <end position="301"/>
    </location>
</feature>
<dbReference type="EMBL" id="SDOV01000007">
    <property type="protein sequence ID" value="KAH7639862.1"/>
    <property type="molecule type" value="Genomic_DNA"/>
</dbReference>
<feature type="compositionally biased region" description="Polar residues" evidence="1">
    <location>
        <begin position="57"/>
        <end position="67"/>
    </location>
</feature>
<protein>
    <submittedName>
        <fullName evidence="2">Uncharacterized protein</fullName>
    </submittedName>
</protein>
<comment type="caution">
    <text evidence="2">The sequence shown here is derived from an EMBL/GenBank/DDBJ whole genome shotgun (WGS) entry which is preliminary data.</text>
</comment>
<dbReference type="Proteomes" id="UP000828236">
    <property type="component" value="Unassembled WGS sequence"/>
</dbReference>
<gene>
    <name evidence="2" type="ORF">HUG17_3895</name>
</gene>
<dbReference type="AlphaFoldDB" id="A0A9D4SF89"/>
<feature type="compositionally biased region" description="Acidic residues" evidence="1">
    <location>
        <begin position="437"/>
        <end position="446"/>
    </location>
</feature>
<reference evidence="2" key="2">
    <citation type="journal article" date="2021" name="World Allergy Organ. J.">
        <title>Chromosome-level assembly of Dermatophagoides farinae genome and transcriptome reveals two novel allergens Der f 37 and Der f 39.</title>
        <authorList>
            <person name="Chen J."/>
            <person name="Cai Z."/>
            <person name="Fan D."/>
            <person name="Hu J."/>
            <person name="Hou Y."/>
            <person name="He Y."/>
            <person name="Zhang Z."/>
            <person name="Zhao Z."/>
            <person name="Gao P."/>
            <person name="Hu W."/>
            <person name="Sun J."/>
            <person name="Li J."/>
            <person name="Ji K."/>
        </authorList>
    </citation>
    <scope>NUCLEOTIDE SEQUENCE</scope>
    <source>
        <strain evidence="2">JKM2019</strain>
    </source>
</reference>
<feature type="compositionally biased region" description="Polar residues" evidence="1">
    <location>
        <begin position="1"/>
        <end position="34"/>
    </location>
</feature>
<feature type="region of interest" description="Disordered" evidence="1">
    <location>
        <begin position="118"/>
        <end position="173"/>
    </location>
</feature>
<organism evidence="2">
    <name type="scientific">Dermatophagoides farinae</name>
    <name type="common">American house dust mite</name>
    <dbReference type="NCBI Taxonomy" id="6954"/>
    <lineage>
        <taxon>Eukaryota</taxon>
        <taxon>Metazoa</taxon>
        <taxon>Ecdysozoa</taxon>
        <taxon>Arthropoda</taxon>
        <taxon>Chelicerata</taxon>
        <taxon>Arachnida</taxon>
        <taxon>Acari</taxon>
        <taxon>Acariformes</taxon>
        <taxon>Sarcoptiformes</taxon>
        <taxon>Astigmata</taxon>
        <taxon>Psoroptidia</taxon>
        <taxon>Analgoidea</taxon>
        <taxon>Pyroglyphidae</taxon>
        <taxon>Dermatophagoidinae</taxon>
        <taxon>Dermatophagoides</taxon>
    </lineage>
</organism>
<feature type="compositionally biased region" description="Low complexity" evidence="1">
    <location>
        <begin position="447"/>
        <end position="464"/>
    </location>
</feature>
<reference evidence="2" key="1">
    <citation type="submission" date="2020-06" db="EMBL/GenBank/DDBJ databases">
        <authorList>
            <person name="Ji K."/>
            <person name="Li J."/>
        </authorList>
    </citation>
    <scope>NUCLEOTIDE SEQUENCE</scope>
    <source>
        <strain evidence="2">JKM2019</strain>
        <tissue evidence="2">Whole body</tissue>
    </source>
</reference>
<feature type="region of interest" description="Disordered" evidence="1">
    <location>
        <begin position="1"/>
        <end position="104"/>
    </location>
</feature>
<feature type="region of interest" description="Disordered" evidence="1">
    <location>
        <begin position="415"/>
        <end position="473"/>
    </location>
</feature>
<sequence>MVAQETTTTIAPSNVTESSSLPIDATTPQPVQDGSDSDTDTSTPPSEQSTNDDDVVGSNNNQGGNDNEQPDGADSQQQPKVFIIHHHYNNGPSPSPSLPLPSSYADFMNRLQPVPQSVARNNQNNFDNLPQEFHNPNYPYGSRMPAQSSQNSPPPQDESQPTEEDLGRFDPLGQYSDQQKKRQFFQDLLHNQLNKFESEIEPMIEKEDNVTEKNDMEDLLGSVRDLKRAVENHQIFNITQLMDDWKEGRLQPSSPLMPSNQQSQQQQPSPPPMPHVIHQYHPRQSQPQWPPSSPSSTSAVDIPQIPVSHSEMTLNIRPPTTRTFLLVPQSRIIQPEFVPQFHPGGDGYSSGFYPPNLQLQRGFYSSQQRQQSTNMQPMPMMFQRRSSMVPQFYSPQQQFSRNPAKAGVQYTLGRSADGETNADTADAKPINTSSTMDESDDNDSNDDQQSSSLENASASPSSNAYGPEIEYQK</sequence>
<evidence type="ECO:0000256" key="1">
    <source>
        <dbReference type="SAM" id="MobiDB-lite"/>
    </source>
</evidence>
<proteinExistence type="predicted"/>
<evidence type="ECO:0000313" key="2">
    <source>
        <dbReference type="EMBL" id="KAH7639862.1"/>
    </source>
</evidence>
<accession>A0A9D4SF89</accession>
<feature type="compositionally biased region" description="Polar residues" evidence="1">
    <location>
        <begin position="118"/>
        <end position="128"/>
    </location>
</feature>
<feature type="compositionally biased region" description="Low complexity" evidence="1">
    <location>
        <begin position="250"/>
        <end position="267"/>
    </location>
</feature>
<name>A0A9D4SF89_DERFA</name>